<dbReference type="InterPro" id="IPR003423">
    <property type="entry name" value="OMP_efflux"/>
</dbReference>
<dbReference type="Pfam" id="PF02321">
    <property type="entry name" value="OEP"/>
    <property type="match status" value="2"/>
</dbReference>
<reference evidence="3 4" key="1">
    <citation type="submission" date="2024-04" db="EMBL/GenBank/DDBJ databases">
        <authorList>
            <person name="Abashina T."/>
            <person name="Shaikin A."/>
        </authorList>
    </citation>
    <scope>NUCLEOTIDE SEQUENCE [LARGE SCALE GENOMIC DNA]</scope>
    <source>
        <strain evidence="3 4">AAFK</strain>
    </source>
</reference>
<dbReference type="Gene3D" id="1.20.1600.10">
    <property type="entry name" value="Outer membrane efflux proteins (OEP)"/>
    <property type="match status" value="1"/>
</dbReference>
<dbReference type="PANTHER" id="PTHR30203">
    <property type="entry name" value="OUTER MEMBRANE CATION EFFLUX PROTEIN"/>
    <property type="match status" value="1"/>
</dbReference>
<dbReference type="SUPFAM" id="SSF56954">
    <property type="entry name" value="Outer membrane efflux proteins (OEP)"/>
    <property type="match status" value="1"/>
</dbReference>
<sequence length="445" mass="49064">MKFRIACSGAISLASGWVYRLAMMIPLVLFSVFARAEPLTLEQAWQRAETANPDLQAAQANLLGAQGQLRDARALFWNNPAISGDVFRRQIPDPTQSVTTRDWSVGIAQTFETAGQQGLRRGIASENLTATQEDIRNAQRQLRLAVAQRFFRVLSLQSRISMERQTLELIEGAANAVQKRFAAGADTRLDTNLAQVEAERARNQVLLLQGQLVQARADLAALLQLPPAALPEVTGTLDAPLPRYSLNQVLSSLNSRADLQAAAHRLEEARGLLRLERAAVIPDVTVGLRYGREGSAFQDDTLLGVNVSVPIPLFRRNATGIGRAQAELTQREISARALDRDARAQIQALWQQWENLVARVERLNSTVLPKLEENQRLSRIAYREGEIGLLQLLLVNRQVLDSRRDLLDAQTDLRLTQMALQGASGWPEAQQSSMPAPGAATVQAK</sequence>
<feature type="region of interest" description="Disordered" evidence="2">
    <location>
        <begin position="424"/>
        <end position="445"/>
    </location>
</feature>
<organism evidence="3 4">
    <name type="scientific">Thermithiobacillus plumbiphilus</name>
    <dbReference type="NCBI Taxonomy" id="1729899"/>
    <lineage>
        <taxon>Bacteria</taxon>
        <taxon>Pseudomonadati</taxon>
        <taxon>Pseudomonadota</taxon>
        <taxon>Acidithiobacillia</taxon>
        <taxon>Acidithiobacillales</taxon>
        <taxon>Thermithiobacillaceae</taxon>
        <taxon>Thermithiobacillus</taxon>
    </lineage>
</organism>
<evidence type="ECO:0000256" key="2">
    <source>
        <dbReference type="SAM" id="MobiDB-lite"/>
    </source>
</evidence>
<dbReference type="Proteomes" id="UP001446205">
    <property type="component" value="Unassembled WGS sequence"/>
</dbReference>
<dbReference type="InterPro" id="IPR010131">
    <property type="entry name" value="MdtP/NodT-like"/>
</dbReference>
<proteinExistence type="inferred from homology"/>
<dbReference type="PANTHER" id="PTHR30203:SF24">
    <property type="entry name" value="BLR4935 PROTEIN"/>
    <property type="match status" value="1"/>
</dbReference>
<comment type="similarity">
    <text evidence="1">Belongs to the outer membrane factor (OMF) (TC 1.B.17) family.</text>
</comment>
<name>A0ABU9D771_9PROT</name>
<dbReference type="RefSeq" id="WP_341370451.1">
    <property type="nucleotide sequence ID" value="NZ_JBBPCO010000005.1"/>
</dbReference>
<evidence type="ECO:0000256" key="1">
    <source>
        <dbReference type="ARBA" id="ARBA00007613"/>
    </source>
</evidence>
<protein>
    <submittedName>
        <fullName evidence="3">TolC family protein</fullName>
    </submittedName>
</protein>
<dbReference type="EMBL" id="JBBPCO010000005">
    <property type="protein sequence ID" value="MEK8089392.1"/>
    <property type="molecule type" value="Genomic_DNA"/>
</dbReference>
<evidence type="ECO:0000313" key="3">
    <source>
        <dbReference type="EMBL" id="MEK8089392.1"/>
    </source>
</evidence>
<keyword evidence="4" id="KW-1185">Reference proteome</keyword>
<comment type="caution">
    <text evidence="3">The sequence shown here is derived from an EMBL/GenBank/DDBJ whole genome shotgun (WGS) entry which is preliminary data.</text>
</comment>
<gene>
    <name evidence="3" type="ORF">WOB96_06385</name>
</gene>
<evidence type="ECO:0000313" key="4">
    <source>
        <dbReference type="Proteomes" id="UP001446205"/>
    </source>
</evidence>
<accession>A0ABU9D771</accession>